<sequence>MASTASPVQSRVHSAQLMDHRNPRAAHLEAFEPGWGDERAARGNLYILIELIGSSPVGSHAVREMQATAELTYYSAGGPVSQVLKQAITDAHEVLRNMNRNSPDIDLRAGIICAAVVQGHLVIASAGPTVAFIATDQRLDQFPLDEERFSSNVGGETEPNIHTYRHVLNSGDALFLGESEWILQSDVRTIGGAVVSTTVSNMQEMVLHLQEQGENVPLLGLLLVYADEEQGEEEAVGTPLPTAVGAAPPVHSVPGEERTTHIGTSGNRVGDPSPDLPSAATMQHQLTVPIRPPENVRNHWRKRAFRLLDRPSRWFSSLLQGLLPERRERQNEQTQQTGTEGPVPPSQPTPSDPVEPIQQAPRQQISEGPAVSRSEERVQLPALPGYAPPAPSKGNRRRLIIAIAILIPLLTSAVVGAAFLREGSINQEEGLQLVELADGKLLEVQQALAVEDKATARASLSEAQRYLDEAIVLIGVTDRIQELSEVIATELQDLLQVRALYSLDVPLLEYAADAEPQRIVVSNQDIYVLDSGHQAIFHYRANPERTLLEEDNGAILKEGDTVPGGVTVGRLVDIAWQPRISGFEDKASLLILDRNNNVFRYNRLDGATHLVLREQSSLGSVGQLGIYNGRLYLADERSDQIFRYSPAGLAYDDPPAEWFDEQVRGDLAGLIAMGIDGDIWLLSEDGTLIRFREGQQLPFSLERIPGLGGLLVDFAMAEHADGMLFLADATDERILVYDKEGRYIQQFVDAEDMALAGLRGLFLDEVTDILYILTKSGLYAHPLPR</sequence>
<name>A0A6B1DB64_9CHLR</name>
<gene>
    <name evidence="2" type="ORF">F4X14_18050</name>
</gene>
<accession>A0A6B1DB64</accession>
<dbReference type="SUPFAM" id="SSF101898">
    <property type="entry name" value="NHL repeat"/>
    <property type="match status" value="1"/>
</dbReference>
<protein>
    <recommendedName>
        <fullName evidence="3">PPM-type phosphatase domain-containing protein</fullName>
    </recommendedName>
</protein>
<reference evidence="2" key="1">
    <citation type="submission" date="2019-09" db="EMBL/GenBank/DDBJ databases">
        <title>Characterisation of the sponge microbiome using genome-centric metagenomics.</title>
        <authorList>
            <person name="Engelberts J.P."/>
            <person name="Robbins S.J."/>
            <person name="De Goeij J.M."/>
            <person name="Aranda M."/>
            <person name="Bell S.C."/>
            <person name="Webster N.S."/>
        </authorList>
    </citation>
    <scope>NUCLEOTIDE SEQUENCE</scope>
    <source>
        <strain evidence="2">SB0661_bin_32</strain>
    </source>
</reference>
<dbReference type="AlphaFoldDB" id="A0A6B1DB64"/>
<comment type="caution">
    <text evidence="2">The sequence shown here is derived from an EMBL/GenBank/DDBJ whole genome shotgun (WGS) entry which is preliminary data.</text>
</comment>
<feature type="region of interest" description="Disordered" evidence="1">
    <location>
        <begin position="252"/>
        <end position="279"/>
    </location>
</feature>
<feature type="region of interest" description="Disordered" evidence="1">
    <location>
        <begin position="328"/>
        <end position="377"/>
    </location>
</feature>
<organism evidence="2">
    <name type="scientific">Caldilineaceae bacterium SB0661_bin_32</name>
    <dbReference type="NCBI Taxonomy" id="2605255"/>
    <lineage>
        <taxon>Bacteria</taxon>
        <taxon>Bacillati</taxon>
        <taxon>Chloroflexota</taxon>
        <taxon>Caldilineae</taxon>
        <taxon>Caldilineales</taxon>
        <taxon>Caldilineaceae</taxon>
    </lineage>
</organism>
<feature type="compositionally biased region" description="Pro residues" evidence="1">
    <location>
        <begin position="342"/>
        <end position="353"/>
    </location>
</feature>
<evidence type="ECO:0000256" key="1">
    <source>
        <dbReference type="SAM" id="MobiDB-lite"/>
    </source>
</evidence>
<dbReference type="EMBL" id="VXMH01000098">
    <property type="protein sequence ID" value="MYC96874.1"/>
    <property type="molecule type" value="Genomic_DNA"/>
</dbReference>
<feature type="compositionally biased region" description="Low complexity" evidence="1">
    <location>
        <begin position="332"/>
        <end position="341"/>
    </location>
</feature>
<proteinExistence type="predicted"/>
<evidence type="ECO:0000313" key="2">
    <source>
        <dbReference type="EMBL" id="MYC96874.1"/>
    </source>
</evidence>
<evidence type="ECO:0008006" key="3">
    <source>
        <dbReference type="Google" id="ProtNLM"/>
    </source>
</evidence>